<feature type="transmembrane region" description="Helical" evidence="3">
    <location>
        <begin position="12"/>
        <end position="35"/>
    </location>
</feature>
<dbReference type="Pfam" id="PF00561">
    <property type="entry name" value="Abhydrolase_1"/>
    <property type="match status" value="1"/>
</dbReference>
<proteinExistence type="inferred from homology"/>
<dbReference type="SUPFAM" id="SSF53474">
    <property type="entry name" value="alpha/beta-Hydrolases"/>
    <property type="match status" value="1"/>
</dbReference>
<dbReference type="EMBL" id="ML996689">
    <property type="protein sequence ID" value="KAF2403583.1"/>
    <property type="molecule type" value="Genomic_DNA"/>
</dbReference>
<evidence type="ECO:0000256" key="2">
    <source>
        <dbReference type="ARBA" id="ARBA00038334"/>
    </source>
</evidence>
<keyword evidence="1 5" id="KW-0378">Hydrolase</keyword>
<protein>
    <submittedName>
        <fullName evidence="5">Alpha/beta-hydrolase</fullName>
    </submittedName>
</protein>
<dbReference type="Proteomes" id="UP000799640">
    <property type="component" value="Unassembled WGS sequence"/>
</dbReference>
<feature type="domain" description="AB hydrolase-1" evidence="4">
    <location>
        <begin position="97"/>
        <end position="237"/>
    </location>
</feature>
<dbReference type="InterPro" id="IPR000639">
    <property type="entry name" value="Epox_hydrolase-like"/>
</dbReference>
<name>A0A6G1I5K4_9PEZI</name>
<dbReference type="AlphaFoldDB" id="A0A6G1I5K4"/>
<dbReference type="PANTHER" id="PTHR43329">
    <property type="entry name" value="EPOXIDE HYDROLASE"/>
    <property type="match status" value="1"/>
</dbReference>
<keyword evidence="6" id="KW-1185">Reference proteome</keyword>
<sequence length="433" mass="47707">MAPKRHHPILGLLWKAFQFGYGLVVLVSYIALAFIRKRRFRKLSDRDRELLVARDRLWNLNKTPHDLKHRFCILRAGTKLHYVESVPPADSTGRKNLIIFIHGFPDSWALWSHHLRNNELRQSATLIALDLPGFGGSDTLPDFGSTTVLEAITEFILAMRATYLTPDTSSRVLLVAHDWGALIGFRLASEAPQLADRFILSNSFHPPLAVSNARNRLSTAARILRTWTTTPSALRLPLKAASLLTPLLSQLFKSGYVFLFNLPAPLAAFPASLGDHWLLRYNNALAAHPDPSTPLEGPVGAKALASTLGPSMSEITAPGPESYPEAVRTRLADGGWMAKLALYRQGMASDPWTKSLETLWELNELSNSTRSSARRASGAGVFDLGPEGALRARVTVVWGKQDVAIDERVALEGMGEFMAGNAIHKRKATSLLT</sequence>
<evidence type="ECO:0000313" key="5">
    <source>
        <dbReference type="EMBL" id="KAF2403583.1"/>
    </source>
</evidence>
<dbReference type="InterPro" id="IPR000073">
    <property type="entry name" value="AB_hydrolase_1"/>
</dbReference>
<accession>A0A6G1I5K4</accession>
<keyword evidence="3" id="KW-1133">Transmembrane helix</keyword>
<gene>
    <name evidence="5" type="ORF">EJ06DRAFT_519342</name>
</gene>
<dbReference type="OrthoDB" id="6431331at2759"/>
<keyword evidence="3" id="KW-0472">Membrane</keyword>
<dbReference type="PRINTS" id="PR00412">
    <property type="entry name" value="EPOXHYDRLASE"/>
</dbReference>
<reference evidence="5" key="1">
    <citation type="journal article" date="2020" name="Stud. Mycol.">
        <title>101 Dothideomycetes genomes: a test case for predicting lifestyles and emergence of pathogens.</title>
        <authorList>
            <person name="Haridas S."/>
            <person name="Albert R."/>
            <person name="Binder M."/>
            <person name="Bloem J."/>
            <person name="Labutti K."/>
            <person name="Salamov A."/>
            <person name="Andreopoulos B."/>
            <person name="Baker S."/>
            <person name="Barry K."/>
            <person name="Bills G."/>
            <person name="Bluhm B."/>
            <person name="Cannon C."/>
            <person name="Castanera R."/>
            <person name="Culley D."/>
            <person name="Daum C."/>
            <person name="Ezra D."/>
            <person name="Gonzalez J."/>
            <person name="Henrissat B."/>
            <person name="Kuo A."/>
            <person name="Liang C."/>
            <person name="Lipzen A."/>
            <person name="Lutzoni F."/>
            <person name="Magnuson J."/>
            <person name="Mondo S."/>
            <person name="Nolan M."/>
            <person name="Ohm R."/>
            <person name="Pangilinan J."/>
            <person name="Park H.-J."/>
            <person name="Ramirez L."/>
            <person name="Alfaro M."/>
            <person name="Sun H."/>
            <person name="Tritt A."/>
            <person name="Yoshinaga Y."/>
            <person name="Zwiers L.-H."/>
            <person name="Turgeon B."/>
            <person name="Goodwin S."/>
            <person name="Spatafora J."/>
            <person name="Crous P."/>
            <person name="Grigoriev I."/>
        </authorList>
    </citation>
    <scope>NUCLEOTIDE SEQUENCE</scope>
    <source>
        <strain evidence="5">CBS 262.69</strain>
    </source>
</reference>
<evidence type="ECO:0000256" key="1">
    <source>
        <dbReference type="ARBA" id="ARBA00022801"/>
    </source>
</evidence>
<keyword evidence="3" id="KW-0812">Transmembrane</keyword>
<dbReference type="Gene3D" id="3.40.50.1820">
    <property type="entry name" value="alpha/beta hydrolase"/>
    <property type="match status" value="1"/>
</dbReference>
<evidence type="ECO:0000256" key="3">
    <source>
        <dbReference type="SAM" id="Phobius"/>
    </source>
</evidence>
<dbReference type="GO" id="GO:0016787">
    <property type="term" value="F:hydrolase activity"/>
    <property type="evidence" value="ECO:0007669"/>
    <property type="project" value="UniProtKB-KW"/>
</dbReference>
<evidence type="ECO:0000313" key="6">
    <source>
        <dbReference type="Proteomes" id="UP000799640"/>
    </source>
</evidence>
<organism evidence="5 6">
    <name type="scientific">Trichodelitschia bisporula</name>
    <dbReference type="NCBI Taxonomy" id="703511"/>
    <lineage>
        <taxon>Eukaryota</taxon>
        <taxon>Fungi</taxon>
        <taxon>Dikarya</taxon>
        <taxon>Ascomycota</taxon>
        <taxon>Pezizomycotina</taxon>
        <taxon>Dothideomycetes</taxon>
        <taxon>Dothideomycetes incertae sedis</taxon>
        <taxon>Phaeotrichales</taxon>
        <taxon>Phaeotrichaceae</taxon>
        <taxon>Trichodelitschia</taxon>
    </lineage>
</organism>
<comment type="similarity">
    <text evidence="2">Belongs to the AB hydrolase superfamily. Epoxide hydrolase family.</text>
</comment>
<dbReference type="InterPro" id="IPR029058">
    <property type="entry name" value="AB_hydrolase_fold"/>
</dbReference>
<evidence type="ECO:0000259" key="4">
    <source>
        <dbReference type="Pfam" id="PF00561"/>
    </source>
</evidence>